<name>A0ACC1PIH1_9APHY</name>
<reference evidence="1" key="1">
    <citation type="submission" date="2022-08" db="EMBL/GenBank/DDBJ databases">
        <title>Genome Sequence of Pycnoporus sanguineus.</title>
        <authorList>
            <person name="Buettner E."/>
        </authorList>
    </citation>
    <scope>NUCLEOTIDE SEQUENCE</scope>
    <source>
        <strain evidence="1">CG-C14</strain>
    </source>
</reference>
<gene>
    <name evidence="1" type="ORF">NUW54_g7931</name>
</gene>
<comment type="caution">
    <text evidence="1">The sequence shown here is derived from an EMBL/GenBank/DDBJ whole genome shotgun (WGS) entry which is preliminary data.</text>
</comment>
<organism evidence="1 2">
    <name type="scientific">Trametes sanguinea</name>
    <dbReference type="NCBI Taxonomy" id="158606"/>
    <lineage>
        <taxon>Eukaryota</taxon>
        <taxon>Fungi</taxon>
        <taxon>Dikarya</taxon>
        <taxon>Basidiomycota</taxon>
        <taxon>Agaricomycotina</taxon>
        <taxon>Agaricomycetes</taxon>
        <taxon>Polyporales</taxon>
        <taxon>Polyporaceae</taxon>
        <taxon>Trametes</taxon>
    </lineage>
</organism>
<sequence length="679" mass="76564">MLSLSALWSWVLSWEPAALTAKGSCTALTATVKPEVDSAAVASIHMVNLLTDKRTRFIQLQAIAVNNDFLCKLALPTMSPSQGAYNVPMALDLQLCRTDGLHPEHATARLWRHIAEGKKSTIGPMPVNSFLEELLPLPPSATRHRLSSTAAFNGVPHCADNDAEIYMPLLQALNKRTKTKSRCPGFEFVDTYKRSRRPTHPGYAKPHICCFTPVNAGIVRDASPRSRVEFAYAELFVQVASDPATDIFIDPIDTGTTHDFLRNIEDEESLEEAEQTYGLHAAYATEIFARQHRLFLFSVSLHGSFARFFRWDRAGCLVSEVFDIRQQPELFTDFLWRFSQLPDAKRGLDTTIPPASSDQEALFRDAIREHVRLQLELEGDELEKAVSAHYLPGHVTVLPVTSRHSSTSEATVHRFIVSRPVVSPLSLTGRGTRGFWAVQATTGRVVFLKDCWRFYPTVELEGDVLRRLNDLGVRNVPILTAHGDVPMDPCEGRNTEPVFQSSLTEEFAKDSWVCTVNGKRIRVNEVWHYRLVTSTVGYGLQTLRGTEELLHATHDALIAMKDAYTKDSRIHRDLSVGNIILIKEPDHAVRKGYLIDWETSDRVDDAGEALHSGRAGTWLFMSIRMLHHLQAYGKHTLADDLEALLYVVLYCALLYLSHNLSIEEAWWHHAWRHCEARQR</sequence>
<evidence type="ECO:0000313" key="2">
    <source>
        <dbReference type="Proteomes" id="UP001144978"/>
    </source>
</evidence>
<evidence type="ECO:0000313" key="1">
    <source>
        <dbReference type="EMBL" id="KAJ2992450.1"/>
    </source>
</evidence>
<proteinExistence type="predicted"/>
<protein>
    <submittedName>
        <fullName evidence="1">Uncharacterized protein</fullName>
    </submittedName>
</protein>
<accession>A0ACC1PIH1</accession>
<dbReference type="Proteomes" id="UP001144978">
    <property type="component" value="Unassembled WGS sequence"/>
</dbReference>
<dbReference type="EMBL" id="JANSHE010002374">
    <property type="protein sequence ID" value="KAJ2992450.1"/>
    <property type="molecule type" value="Genomic_DNA"/>
</dbReference>
<keyword evidence="2" id="KW-1185">Reference proteome</keyword>